<protein>
    <submittedName>
        <fullName evidence="2">Helix-turn-helix domain-containing protein</fullName>
    </submittedName>
</protein>
<evidence type="ECO:0000313" key="2">
    <source>
        <dbReference type="EMBL" id="HAE7581242.1"/>
    </source>
</evidence>
<dbReference type="InterPro" id="IPR006120">
    <property type="entry name" value="Resolvase_HTH_dom"/>
</dbReference>
<sequence>MQCACQIMLLVLSRRGDAFLLPFRHPVSANFWVQVDVDFILIKHRMCSLLLSQRLLNDKPFFFIVRIFDFQRWRCPAPDHIARELNIARSTVYKVLEDYKLTQ</sequence>
<evidence type="ECO:0000259" key="1">
    <source>
        <dbReference type="Pfam" id="PF02796"/>
    </source>
</evidence>
<reference evidence="2" key="2">
    <citation type="submission" date="2018-07" db="EMBL/GenBank/DDBJ databases">
        <authorList>
            <consortium name="NCBI Pathogen Detection Project"/>
        </authorList>
    </citation>
    <scope>NUCLEOTIDE SEQUENCE</scope>
    <source>
        <strain evidence="2">166-88</strain>
    </source>
</reference>
<organism evidence="2">
    <name type="scientific">Salmonella enterica subsp. houtenae serovar 44:z36[z38]:-</name>
    <dbReference type="NCBI Taxonomy" id="1967609"/>
    <lineage>
        <taxon>Bacteria</taxon>
        <taxon>Pseudomonadati</taxon>
        <taxon>Pseudomonadota</taxon>
        <taxon>Gammaproteobacteria</taxon>
        <taxon>Enterobacterales</taxon>
        <taxon>Enterobacteriaceae</taxon>
        <taxon>Salmonella</taxon>
    </lineage>
</organism>
<dbReference type="GO" id="GO:0003677">
    <property type="term" value="F:DNA binding"/>
    <property type="evidence" value="ECO:0007669"/>
    <property type="project" value="InterPro"/>
</dbReference>
<gene>
    <name evidence="2" type="ORF">GND75_002847</name>
</gene>
<dbReference type="Pfam" id="PF02796">
    <property type="entry name" value="HTH_7"/>
    <property type="match status" value="1"/>
</dbReference>
<proteinExistence type="predicted"/>
<feature type="domain" description="Resolvase HTH" evidence="1">
    <location>
        <begin position="81"/>
        <end position="98"/>
    </location>
</feature>
<dbReference type="Gene3D" id="1.10.10.60">
    <property type="entry name" value="Homeodomain-like"/>
    <property type="match status" value="1"/>
</dbReference>
<dbReference type="EMBL" id="DAASYS010000012">
    <property type="protein sequence ID" value="HAE7581242.1"/>
    <property type="molecule type" value="Genomic_DNA"/>
</dbReference>
<dbReference type="GO" id="GO:0000150">
    <property type="term" value="F:DNA strand exchange activity"/>
    <property type="evidence" value="ECO:0007669"/>
    <property type="project" value="InterPro"/>
</dbReference>
<accession>A0A736I6F1</accession>
<comment type="caution">
    <text evidence="2">The sequence shown here is derived from an EMBL/GenBank/DDBJ whole genome shotgun (WGS) entry which is preliminary data.</text>
</comment>
<name>A0A736I6F1_SALHO</name>
<reference evidence="2" key="1">
    <citation type="journal article" date="2018" name="Genome Biol.">
        <title>SKESA: strategic k-mer extension for scrupulous assemblies.</title>
        <authorList>
            <person name="Souvorov A."/>
            <person name="Agarwala R."/>
            <person name="Lipman D.J."/>
        </authorList>
    </citation>
    <scope>NUCLEOTIDE SEQUENCE</scope>
    <source>
        <strain evidence="2">166-88</strain>
    </source>
</reference>
<dbReference type="AlphaFoldDB" id="A0A736I6F1"/>